<dbReference type="Proteomes" id="UP001164929">
    <property type="component" value="Chromosome 9"/>
</dbReference>
<keyword evidence="3" id="KW-1185">Reference proteome</keyword>
<protein>
    <submittedName>
        <fullName evidence="2">Uncharacterized protein</fullName>
    </submittedName>
</protein>
<accession>A0AAD6MFQ2</accession>
<evidence type="ECO:0000256" key="1">
    <source>
        <dbReference type="SAM" id="MobiDB-lite"/>
    </source>
</evidence>
<dbReference type="EMBL" id="JAQIZT010000009">
    <property type="protein sequence ID" value="KAJ6984686.1"/>
    <property type="molecule type" value="Genomic_DNA"/>
</dbReference>
<evidence type="ECO:0000313" key="2">
    <source>
        <dbReference type="EMBL" id="KAJ6984686.1"/>
    </source>
</evidence>
<gene>
    <name evidence="2" type="ORF">NC653_022860</name>
</gene>
<comment type="caution">
    <text evidence="2">The sequence shown here is derived from an EMBL/GenBank/DDBJ whole genome shotgun (WGS) entry which is preliminary data.</text>
</comment>
<dbReference type="AlphaFoldDB" id="A0AAD6MFQ2"/>
<organism evidence="2 3">
    <name type="scientific">Populus alba x Populus x berolinensis</name>
    <dbReference type="NCBI Taxonomy" id="444605"/>
    <lineage>
        <taxon>Eukaryota</taxon>
        <taxon>Viridiplantae</taxon>
        <taxon>Streptophyta</taxon>
        <taxon>Embryophyta</taxon>
        <taxon>Tracheophyta</taxon>
        <taxon>Spermatophyta</taxon>
        <taxon>Magnoliopsida</taxon>
        <taxon>eudicotyledons</taxon>
        <taxon>Gunneridae</taxon>
        <taxon>Pentapetalae</taxon>
        <taxon>rosids</taxon>
        <taxon>fabids</taxon>
        <taxon>Malpighiales</taxon>
        <taxon>Salicaceae</taxon>
        <taxon>Saliceae</taxon>
        <taxon>Populus</taxon>
    </lineage>
</organism>
<proteinExistence type="predicted"/>
<evidence type="ECO:0000313" key="3">
    <source>
        <dbReference type="Proteomes" id="UP001164929"/>
    </source>
</evidence>
<sequence>MQRSKSNSAERRGEDGESSFKSCMAPYGRLCQNESR</sequence>
<reference evidence="2" key="1">
    <citation type="journal article" date="2023" name="Mol. Ecol. Resour.">
        <title>Chromosome-level genome assembly of a triploid poplar Populus alba 'Berolinensis'.</title>
        <authorList>
            <person name="Chen S."/>
            <person name="Yu Y."/>
            <person name="Wang X."/>
            <person name="Wang S."/>
            <person name="Zhang T."/>
            <person name="Zhou Y."/>
            <person name="He R."/>
            <person name="Meng N."/>
            <person name="Wang Y."/>
            <person name="Liu W."/>
            <person name="Liu Z."/>
            <person name="Liu J."/>
            <person name="Guo Q."/>
            <person name="Huang H."/>
            <person name="Sederoff R.R."/>
            <person name="Wang G."/>
            <person name="Qu G."/>
            <person name="Chen S."/>
        </authorList>
    </citation>
    <scope>NUCLEOTIDE SEQUENCE</scope>
    <source>
        <strain evidence="2">SC-2020</strain>
    </source>
</reference>
<feature type="region of interest" description="Disordered" evidence="1">
    <location>
        <begin position="1"/>
        <end position="36"/>
    </location>
</feature>
<name>A0AAD6MFQ2_9ROSI</name>